<dbReference type="EMBL" id="BAOU01000009">
    <property type="protein sequence ID" value="GAD04626.1"/>
    <property type="molecule type" value="Genomic_DNA"/>
</dbReference>
<protein>
    <submittedName>
        <fullName evidence="1">Uncharacterized protein</fullName>
    </submittedName>
</protein>
<reference evidence="2" key="1">
    <citation type="journal article" date="2013" name="Genome">
        <title>Draft Genome Sequences of Porphyromonas crevioricanis JCM 15906T and Porphyromonas cansulci JCM 13913T Isolated from a Canine Oral Cavity.</title>
        <authorList>
            <person name="Sakamoto M."/>
            <person name="Tanaka N."/>
            <person name="Shiwa Y."/>
            <person name="Yoshikawa H."/>
            <person name="Ohkuma M."/>
        </authorList>
    </citation>
    <scope>NUCLEOTIDE SEQUENCE [LARGE SCALE GENOMIC DNA]</scope>
    <source>
        <strain evidence="2">JCM 15906</strain>
    </source>
</reference>
<accession>T1CG42</accession>
<sequence length="37" mass="4314">MLHNATSPIEECYLEYLNKKSCAPDFSPMRNSCEFML</sequence>
<gene>
    <name evidence="1" type="ORF">PORCRE_316</name>
</gene>
<dbReference type="AlphaFoldDB" id="T1CG42"/>
<dbReference type="Proteomes" id="UP000018031">
    <property type="component" value="Unassembled WGS sequence"/>
</dbReference>
<reference evidence="1 2" key="2">
    <citation type="journal article" date="2013" name="Genome Announc.">
        <title>Draft Genome Sequences of Porphyromonas crevioricanis JCM 15906T and Porphyromonas cansulci JCM 13913T Isolated from a Canine Oral Cavity.</title>
        <authorList>
            <person name="Sakamoto M."/>
            <person name="Tanaka N."/>
            <person name="Shiwa Y."/>
            <person name="Yoshikawa H."/>
            <person name="Ohkuma M."/>
        </authorList>
    </citation>
    <scope>NUCLEOTIDE SEQUENCE [LARGE SCALE GENOMIC DNA]</scope>
    <source>
        <strain evidence="1 2">JCM 15906</strain>
    </source>
</reference>
<comment type="caution">
    <text evidence="1">The sequence shown here is derived from an EMBL/GenBank/DDBJ whole genome shotgun (WGS) entry which is preliminary data.</text>
</comment>
<proteinExistence type="predicted"/>
<organism evidence="1 2">
    <name type="scientific">Porphyromonas crevioricanis JCM 15906</name>
    <dbReference type="NCBI Taxonomy" id="1305617"/>
    <lineage>
        <taxon>Bacteria</taxon>
        <taxon>Pseudomonadati</taxon>
        <taxon>Bacteroidota</taxon>
        <taxon>Bacteroidia</taxon>
        <taxon>Bacteroidales</taxon>
        <taxon>Porphyromonadaceae</taxon>
        <taxon>Porphyromonas</taxon>
    </lineage>
</organism>
<name>T1CG42_9PORP</name>
<evidence type="ECO:0000313" key="2">
    <source>
        <dbReference type="Proteomes" id="UP000018031"/>
    </source>
</evidence>
<evidence type="ECO:0000313" key="1">
    <source>
        <dbReference type="EMBL" id="GAD04626.1"/>
    </source>
</evidence>